<keyword evidence="2" id="KW-0812">Transmembrane</keyword>
<evidence type="ECO:0000256" key="2">
    <source>
        <dbReference type="SAM" id="Phobius"/>
    </source>
</evidence>
<protein>
    <recommendedName>
        <fullName evidence="5">General secretion pathway protein M</fullName>
    </recommendedName>
</protein>
<name>A0AAJ0UF07_HALSE</name>
<organism evidence="3 4">
    <name type="scientific">Halochromatium salexigens</name>
    <name type="common">Chromatium salexigens</name>
    <dbReference type="NCBI Taxonomy" id="49447"/>
    <lineage>
        <taxon>Bacteria</taxon>
        <taxon>Pseudomonadati</taxon>
        <taxon>Pseudomonadota</taxon>
        <taxon>Gammaproteobacteria</taxon>
        <taxon>Chromatiales</taxon>
        <taxon>Chromatiaceae</taxon>
        <taxon>Halochromatium</taxon>
    </lineage>
</organism>
<feature type="transmembrane region" description="Helical" evidence="2">
    <location>
        <begin position="24"/>
        <end position="46"/>
    </location>
</feature>
<keyword evidence="4" id="KW-1185">Reference proteome</keyword>
<reference evidence="3" key="2">
    <citation type="journal article" date="2020" name="Microorganisms">
        <title>Osmotic Adaptation and Compatible Solute Biosynthesis of Phototrophic Bacteria as Revealed from Genome Analyses.</title>
        <authorList>
            <person name="Imhoff J.F."/>
            <person name="Rahn T."/>
            <person name="Kunzel S."/>
            <person name="Keller A."/>
            <person name="Neulinger S.C."/>
        </authorList>
    </citation>
    <scope>NUCLEOTIDE SEQUENCE</scope>
    <source>
        <strain evidence="3">DSM 4395</strain>
    </source>
</reference>
<dbReference type="InterPro" id="IPR014717">
    <property type="entry name" value="Transl_elong_EF1B/ribsomal_bS6"/>
</dbReference>
<dbReference type="AlphaFoldDB" id="A0AAJ0UF07"/>
<dbReference type="Proteomes" id="UP001296967">
    <property type="component" value="Unassembled WGS sequence"/>
</dbReference>
<comment type="caution">
    <text evidence="3">The sequence shown here is derived from an EMBL/GenBank/DDBJ whole genome shotgun (WGS) entry which is preliminary data.</text>
</comment>
<dbReference type="NCBIfam" id="NF040576">
    <property type="entry name" value="T2SS_GspM_XpsM"/>
    <property type="match status" value="1"/>
</dbReference>
<keyword evidence="2" id="KW-1133">Transmembrane helix</keyword>
<sequence length="214" mass="23751">MSAAGSLAPTASANTSQRQRRRCLAVLAAIVLVPLALATLVGLVWLERMQTLESGIQGDLDRLQRYQRLVATLPALRQALAEEQSNDAFKAYYFDADTPAIAGAQLQREVQDMVRNAGARPVSAQVLPSDEQDDPPRVRVRIQLQGTTDQLFDVLYRVESARPFLLIDQLSIRSQARSNQRRGRRTTRGASRPDNQDQLTVRLDIFGYFLGTSG</sequence>
<accession>A0AAJ0UF07</accession>
<feature type="region of interest" description="Disordered" evidence="1">
    <location>
        <begin position="176"/>
        <end position="196"/>
    </location>
</feature>
<proteinExistence type="predicted"/>
<dbReference type="Gene3D" id="3.30.70.60">
    <property type="match status" value="1"/>
</dbReference>
<evidence type="ECO:0008006" key="5">
    <source>
        <dbReference type="Google" id="ProtNLM"/>
    </source>
</evidence>
<evidence type="ECO:0000256" key="1">
    <source>
        <dbReference type="SAM" id="MobiDB-lite"/>
    </source>
</evidence>
<keyword evidence="2" id="KW-0472">Membrane</keyword>
<dbReference type="EMBL" id="NHSF01000014">
    <property type="protein sequence ID" value="MBK5929392.1"/>
    <property type="molecule type" value="Genomic_DNA"/>
</dbReference>
<dbReference type="Pfam" id="PF10741">
    <property type="entry name" value="T2SSM_b"/>
    <property type="match status" value="1"/>
</dbReference>
<reference evidence="3" key="1">
    <citation type="submission" date="2017-05" db="EMBL/GenBank/DDBJ databases">
        <authorList>
            <person name="Imhoff J.F."/>
            <person name="Rahn T."/>
            <person name="Kuenzel S."/>
            <person name="Neulinger S.C."/>
        </authorList>
    </citation>
    <scope>NUCLEOTIDE SEQUENCE</scope>
    <source>
        <strain evidence="3">DSM 4395</strain>
    </source>
</reference>
<evidence type="ECO:0000313" key="4">
    <source>
        <dbReference type="Proteomes" id="UP001296967"/>
    </source>
</evidence>
<dbReference type="InterPro" id="IPR034756">
    <property type="entry name" value="T2SSM_b"/>
</dbReference>
<evidence type="ECO:0000313" key="3">
    <source>
        <dbReference type="EMBL" id="MBK5929392.1"/>
    </source>
</evidence>
<gene>
    <name evidence="3" type="ORF">CCR82_02290</name>
</gene>